<keyword evidence="1 4" id="KW-0479">Metal-binding</keyword>
<sequence>MITRNPLVEEPPNNVGSPNNFLTDHRSSGSSPQFPRVNELSGASGYAVAIVRQTGLPPISLTPSNVTKSPKLHAYETWSKTSSNRIAEFGYFNVFELVAAAMAIEVENETQKYLRELDSFGLPPQPFSIHDDLIRHADSVAKLPVPRHFEAKLNEINIKHQKRISDESSGRRSSGFVSPTSSSGSAAPQGGMAQLQRQMVQTTSAPKIQRSNLVKKDGKTVIDHDEVEKLRLDVLKANRPLNPWIDVQRQSPEASTAYARSLKVPLTVHTPTASEDRNSGQRVSSRLSMSPVSPLSNSATSTSSTASSVPTVSSGKWTPKLTTATNLSNLSNGTYAAKPVTAAASPSPVNGKPTNQNQQKHVVRTYRPASTTNVLSKGKILIEPQPPSSIRNSRLSTSIDSEDSGLHNYPRESISKGLKFLDEIEEENKKRNGDLSSEFAKKAKITPSKVVGNCGKCFEPVFDNNKVTYALDSLFHDQCFSCCICHEALRGRRFYHVDGKSYCERDYFANAAIDAATRCASCSRPITDMVLQAIGKSYHPQCFRCHQCRCCLDGVPFAVDGDNRVFCMADYQKQFAPNCAACRKPIKANNEFGQIVRVVSQDKEYHIDCYRCEGCGLQLTNDRDRQCYPLNDHLLCRQCNHDWSRLAGLSPPVLTDC</sequence>
<evidence type="ECO:0000256" key="4">
    <source>
        <dbReference type="PROSITE-ProRule" id="PRU00125"/>
    </source>
</evidence>
<evidence type="ECO:0000313" key="7">
    <source>
        <dbReference type="Proteomes" id="UP000492821"/>
    </source>
</evidence>
<dbReference type="InterPro" id="IPR047247">
    <property type="entry name" value="Ajuba-like_LIM2"/>
</dbReference>
<dbReference type="GO" id="GO:0005912">
    <property type="term" value="C:adherens junction"/>
    <property type="evidence" value="ECO:0007669"/>
    <property type="project" value="TreeGrafter"/>
</dbReference>
<protein>
    <submittedName>
        <fullName evidence="8">LIM zinc-binding domain-containing protein</fullName>
    </submittedName>
</protein>
<feature type="domain" description="LIM zinc-binding" evidence="6">
    <location>
        <begin position="578"/>
        <end position="646"/>
    </location>
</feature>
<evidence type="ECO:0000256" key="3">
    <source>
        <dbReference type="ARBA" id="ARBA00023038"/>
    </source>
</evidence>
<feature type="compositionally biased region" description="Low complexity" evidence="5">
    <location>
        <begin position="293"/>
        <end position="314"/>
    </location>
</feature>
<dbReference type="CDD" id="cd09355">
    <property type="entry name" value="LIM2_Ajuba_like"/>
    <property type="match status" value="1"/>
</dbReference>
<dbReference type="SMART" id="SM00132">
    <property type="entry name" value="LIM"/>
    <property type="match status" value="3"/>
</dbReference>
<evidence type="ECO:0000256" key="2">
    <source>
        <dbReference type="ARBA" id="ARBA00022833"/>
    </source>
</evidence>
<feature type="compositionally biased region" description="Polar residues" evidence="5">
    <location>
        <begin position="280"/>
        <end position="291"/>
    </location>
</feature>
<feature type="region of interest" description="Disordered" evidence="5">
    <location>
        <begin position="268"/>
        <end position="332"/>
    </location>
</feature>
<name>A0A7E4W9G0_PANRE</name>
<feature type="compositionally biased region" description="Polar residues" evidence="5">
    <location>
        <begin position="320"/>
        <end position="332"/>
    </location>
</feature>
<feature type="compositionally biased region" description="Polar residues" evidence="5">
    <location>
        <begin position="14"/>
        <end position="33"/>
    </location>
</feature>
<dbReference type="GO" id="GO:0007010">
    <property type="term" value="P:cytoskeleton organization"/>
    <property type="evidence" value="ECO:0007669"/>
    <property type="project" value="TreeGrafter"/>
</dbReference>
<feature type="region of interest" description="Disordered" evidence="5">
    <location>
        <begin position="342"/>
        <end position="361"/>
    </location>
</feature>
<feature type="region of interest" description="Disordered" evidence="5">
    <location>
        <begin position="383"/>
        <end position="408"/>
    </location>
</feature>
<feature type="domain" description="LIM zinc-binding" evidence="6">
    <location>
        <begin position="517"/>
        <end position="577"/>
    </location>
</feature>
<proteinExistence type="predicted"/>
<dbReference type="GO" id="GO:0003714">
    <property type="term" value="F:transcription corepressor activity"/>
    <property type="evidence" value="ECO:0007669"/>
    <property type="project" value="TreeGrafter"/>
</dbReference>
<dbReference type="PANTHER" id="PTHR24219">
    <property type="entry name" value="LIM DOMAIN-CONTAINING PROTEIN JUB"/>
    <property type="match status" value="1"/>
</dbReference>
<keyword evidence="3 4" id="KW-0440">LIM domain</keyword>
<evidence type="ECO:0000256" key="5">
    <source>
        <dbReference type="SAM" id="MobiDB-lite"/>
    </source>
</evidence>
<dbReference type="WBParaSite" id="Pan_g8602.t1">
    <property type="protein sequence ID" value="Pan_g8602.t1"/>
    <property type="gene ID" value="Pan_g8602"/>
</dbReference>
<feature type="region of interest" description="Disordered" evidence="5">
    <location>
        <begin position="1"/>
        <end position="36"/>
    </location>
</feature>
<dbReference type="Proteomes" id="UP000492821">
    <property type="component" value="Unassembled WGS sequence"/>
</dbReference>
<dbReference type="Gene3D" id="2.10.110.10">
    <property type="entry name" value="Cysteine Rich Protein"/>
    <property type="match status" value="3"/>
</dbReference>
<dbReference type="GO" id="GO:0005667">
    <property type="term" value="C:transcription regulator complex"/>
    <property type="evidence" value="ECO:0007669"/>
    <property type="project" value="TreeGrafter"/>
</dbReference>
<dbReference type="PANTHER" id="PTHR24219:SF4">
    <property type="entry name" value="LIM DOMAIN-CONTAINING PROTEIN JUB"/>
    <property type="match status" value="1"/>
</dbReference>
<dbReference type="GO" id="GO:0005634">
    <property type="term" value="C:nucleus"/>
    <property type="evidence" value="ECO:0007669"/>
    <property type="project" value="TreeGrafter"/>
</dbReference>
<evidence type="ECO:0000256" key="1">
    <source>
        <dbReference type="ARBA" id="ARBA00022723"/>
    </source>
</evidence>
<dbReference type="GO" id="GO:0001666">
    <property type="term" value="P:response to hypoxia"/>
    <property type="evidence" value="ECO:0007669"/>
    <property type="project" value="TreeGrafter"/>
</dbReference>
<dbReference type="Pfam" id="PF00412">
    <property type="entry name" value="LIM"/>
    <property type="match status" value="3"/>
</dbReference>
<keyword evidence="7" id="KW-1185">Reference proteome</keyword>
<reference evidence="8" key="2">
    <citation type="submission" date="2020-10" db="UniProtKB">
        <authorList>
            <consortium name="WormBaseParasite"/>
        </authorList>
    </citation>
    <scope>IDENTIFICATION</scope>
</reference>
<evidence type="ECO:0000313" key="8">
    <source>
        <dbReference type="WBParaSite" id="Pan_g8602.t1"/>
    </source>
</evidence>
<dbReference type="GO" id="GO:0000932">
    <property type="term" value="C:P-body"/>
    <property type="evidence" value="ECO:0007669"/>
    <property type="project" value="TreeGrafter"/>
</dbReference>
<accession>A0A7E4W9G0</accession>
<dbReference type="GO" id="GO:0046872">
    <property type="term" value="F:metal ion binding"/>
    <property type="evidence" value="ECO:0007669"/>
    <property type="project" value="UniProtKB-KW"/>
</dbReference>
<dbReference type="SUPFAM" id="SSF57716">
    <property type="entry name" value="Glucocorticoid receptor-like (DNA-binding domain)"/>
    <property type="match status" value="2"/>
</dbReference>
<dbReference type="InterPro" id="IPR047172">
    <property type="entry name" value="Ajuba-like"/>
</dbReference>
<dbReference type="GO" id="GO:0035331">
    <property type="term" value="P:negative regulation of hippo signaling"/>
    <property type="evidence" value="ECO:0007669"/>
    <property type="project" value="TreeGrafter"/>
</dbReference>
<evidence type="ECO:0000259" key="6">
    <source>
        <dbReference type="PROSITE" id="PS50023"/>
    </source>
</evidence>
<feature type="domain" description="LIM zinc-binding" evidence="6">
    <location>
        <begin position="452"/>
        <end position="513"/>
    </location>
</feature>
<keyword evidence="2 4" id="KW-0862">Zinc</keyword>
<dbReference type="AlphaFoldDB" id="A0A7E4W9G0"/>
<dbReference type="InterPro" id="IPR001781">
    <property type="entry name" value="Znf_LIM"/>
</dbReference>
<reference evidence="7" key="1">
    <citation type="journal article" date="2013" name="Genetics">
        <title>The draft genome and transcriptome of Panagrellus redivivus are shaped by the harsh demands of a free-living lifestyle.</title>
        <authorList>
            <person name="Srinivasan J."/>
            <person name="Dillman A.R."/>
            <person name="Macchietto M.G."/>
            <person name="Heikkinen L."/>
            <person name="Lakso M."/>
            <person name="Fracchia K.M."/>
            <person name="Antoshechkin I."/>
            <person name="Mortazavi A."/>
            <person name="Wong G."/>
            <person name="Sternberg P.W."/>
        </authorList>
    </citation>
    <scope>NUCLEOTIDE SEQUENCE [LARGE SCALE GENOMIC DNA]</scope>
    <source>
        <strain evidence="7">MT8872</strain>
    </source>
</reference>
<dbReference type="PROSITE" id="PS50023">
    <property type="entry name" value="LIM_DOMAIN_2"/>
    <property type="match status" value="3"/>
</dbReference>
<organism evidence="7 8">
    <name type="scientific">Panagrellus redivivus</name>
    <name type="common">Microworm</name>
    <dbReference type="NCBI Taxonomy" id="6233"/>
    <lineage>
        <taxon>Eukaryota</taxon>
        <taxon>Metazoa</taxon>
        <taxon>Ecdysozoa</taxon>
        <taxon>Nematoda</taxon>
        <taxon>Chromadorea</taxon>
        <taxon>Rhabditida</taxon>
        <taxon>Tylenchina</taxon>
        <taxon>Panagrolaimomorpha</taxon>
        <taxon>Panagrolaimoidea</taxon>
        <taxon>Panagrolaimidae</taxon>
        <taxon>Panagrellus</taxon>
    </lineage>
</organism>
<feature type="compositionally biased region" description="Low complexity" evidence="5">
    <location>
        <begin position="173"/>
        <end position="191"/>
    </location>
</feature>
<feature type="compositionally biased region" description="Polar residues" evidence="5">
    <location>
        <begin position="388"/>
        <end position="399"/>
    </location>
</feature>
<feature type="compositionally biased region" description="Polar residues" evidence="5">
    <location>
        <begin position="195"/>
        <end position="212"/>
    </location>
</feature>
<feature type="region of interest" description="Disordered" evidence="5">
    <location>
        <begin position="160"/>
        <end position="212"/>
    </location>
</feature>